<feature type="transmembrane region" description="Helical" evidence="11">
    <location>
        <begin position="232"/>
        <end position="253"/>
    </location>
</feature>
<keyword evidence="5" id="KW-0808">Transferase</keyword>
<comment type="similarity">
    <text evidence="10">Belongs to the glycosyltransferase 22 family. PIGZ subfamily.</text>
</comment>
<keyword evidence="3" id="KW-0337">GPI-anchor biosynthesis</keyword>
<accession>A0A0R3WNY7</accession>
<feature type="transmembrane region" description="Helical" evidence="11">
    <location>
        <begin position="294"/>
        <end position="317"/>
    </location>
</feature>
<dbReference type="GO" id="GO:0005789">
    <property type="term" value="C:endoplasmic reticulum membrane"/>
    <property type="evidence" value="ECO:0007669"/>
    <property type="project" value="UniProtKB-SubCell"/>
</dbReference>
<dbReference type="EC" id="2.4.1.-" evidence="11"/>
<name>A0A0R3WNY7_HYDTA</name>
<dbReference type="Pfam" id="PF03901">
    <property type="entry name" value="Glyco_transf_22"/>
    <property type="match status" value="1"/>
</dbReference>
<feature type="transmembrane region" description="Helical" evidence="11">
    <location>
        <begin position="202"/>
        <end position="220"/>
    </location>
</feature>
<protein>
    <recommendedName>
        <fullName evidence="11">Mannosyltransferase</fullName>
        <ecNumber evidence="11">2.4.1.-</ecNumber>
    </recommendedName>
</protein>
<evidence type="ECO:0000256" key="5">
    <source>
        <dbReference type="ARBA" id="ARBA00022679"/>
    </source>
</evidence>
<proteinExistence type="inferred from homology"/>
<evidence type="ECO:0000256" key="6">
    <source>
        <dbReference type="ARBA" id="ARBA00022692"/>
    </source>
</evidence>
<feature type="transmembrane region" description="Helical" evidence="11">
    <location>
        <begin position="12"/>
        <end position="30"/>
    </location>
</feature>
<evidence type="ECO:0000256" key="9">
    <source>
        <dbReference type="ARBA" id="ARBA00023136"/>
    </source>
</evidence>
<evidence type="ECO:0000313" key="12">
    <source>
        <dbReference type="EMBL" id="VDM20114.1"/>
    </source>
</evidence>
<dbReference type="InterPro" id="IPR005599">
    <property type="entry name" value="GPI_mannosylTrfase"/>
</dbReference>
<dbReference type="OrthoDB" id="10066429at2759"/>
<comment type="subcellular location">
    <subcellularLocation>
        <location evidence="1 11">Endoplasmic reticulum membrane</location>
        <topology evidence="1 11">Multi-pass membrane protein</topology>
    </subcellularLocation>
</comment>
<reference evidence="14" key="1">
    <citation type="submission" date="2017-02" db="UniProtKB">
        <authorList>
            <consortium name="WormBaseParasite"/>
        </authorList>
    </citation>
    <scope>IDENTIFICATION</scope>
</reference>
<dbReference type="WBParaSite" id="TTAC_0000247501-mRNA-1">
    <property type="protein sequence ID" value="TTAC_0000247501-mRNA-1"/>
    <property type="gene ID" value="TTAC_0000247501"/>
</dbReference>
<evidence type="ECO:0000256" key="7">
    <source>
        <dbReference type="ARBA" id="ARBA00022824"/>
    </source>
</evidence>
<dbReference type="STRING" id="6205.A0A0R3WNY7"/>
<keyword evidence="7 11" id="KW-0256">Endoplasmic reticulum</keyword>
<organism evidence="14">
    <name type="scientific">Hydatigena taeniaeformis</name>
    <name type="common">Feline tapeworm</name>
    <name type="synonym">Taenia taeniaeformis</name>
    <dbReference type="NCBI Taxonomy" id="6205"/>
    <lineage>
        <taxon>Eukaryota</taxon>
        <taxon>Metazoa</taxon>
        <taxon>Spiralia</taxon>
        <taxon>Lophotrochozoa</taxon>
        <taxon>Platyhelminthes</taxon>
        <taxon>Cestoda</taxon>
        <taxon>Eucestoda</taxon>
        <taxon>Cyclophyllidea</taxon>
        <taxon>Taeniidae</taxon>
        <taxon>Hydatigera</taxon>
    </lineage>
</organism>
<dbReference type="GO" id="GO:0006506">
    <property type="term" value="P:GPI anchor biosynthetic process"/>
    <property type="evidence" value="ECO:0007669"/>
    <property type="project" value="UniProtKB-KW"/>
</dbReference>
<feature type="transmembrane region" description="Helical" evidence="11">
    <location>
        <begin position="144"/>
        <end position="161"/>
    </location>
</feature>
<feature type="transmembrane region" description="Helical" evidence="11">
    <location>
        <begin position="352"/>
        <end position="368"/>
    </location>
</feature>
<sequence length="492" mass="56320">MSQLSFIPISYFHWGLYALLISLRFSFVILQSPGYLHPDEFFQSIELAAYDLYANFCSIRSWEFEPMGHGPVRSRSSIYPFVHLPIKAVDYLLPPRETQPLSGVNIFKRLLLPPRFVTTTFSFIPDAFIFYASRKLETQRQHEFPLALLLYSSMAYGGLLWNTRTLSNVWESAFVCIFCYLSLQTTFTALIIQAVVSAWTFFLRPTFPIFILPFAGLQLLNMLRSPDRLLNIIFFIPVGLLVVCVSATLLAFLDTQYYSNSNSMTISNLIVTPIRFLNYNSAEETLGEHGLHPWYHYILIHWPLMLTPPLALIALLPPSPRGFNDSLRFALWLGTIIPTLAFSLVGHKETRFLFPSVPFAVILAAFRIKRLKFLLVFWIAYQAILVIFWGFVHQAGLISFLCSIPHMDVDRVSLNIFFKTYMPPRFAFGRPASPHLTIPLECQKLAPFDPMGCTRVLDFAGRPVSELTTFLDCLKTYVPVGMIVRIVSRFVL</sequence>
<feature type="transmembrane region" description="Helical" evidence="11">
    <location>
        <begin position="173"/>
        <end position="196"/>
    </location>
</feature>
<dbReference type="EMBL" id="UYWX01001108">
    <property type="protein sequence ID" value="VDM20114.1"/>
    <property type="molecule type" value="Genomic_DNA"/>
</dbReference>
<dbReference type="GO" id="GO:0000026">
    <property type="term" value="F:alpha-1,2-mannosyltransferase activity"/>
    <property type="evidence" value="ECO:0007669"/>
    <property type="project" value="TreeGrafter"/>
</dbReference>
<keyword evidence="13" id="KW-1185">Reference proteome</keyword>
<evidence type="ECO:0000256" key="8">
    <source>
        <dbReference type="ARBA" id="ARBA00022989"/>
    </source>
</evidence>
<feature type="transmembrane region" description="Helical" evidence="11">
    <location>
        <begin position="329"/>
        <end position="346"/>
    </location>
</feature>
<keyword evidence="4 11" id="KW-0328">Glycosyltransferase</keyword>
<reference evidence="12 13" key="2">
    <citation type="submission" date="2018-11" db="EMBL/GenBank/DDBJ databases">
        <authorList>
            <consortium name="Pathogen Informatics"/>
        </authorList>
    </citation>
    <scope>NUCLEOTIDE SEQUENCE [LARGE SCALE GENOMIC DNA]</scope>
</reference>
<evidence type="ECO:0000256" key="2">
    <source>
        <dbReference type="ARBA" id="ARBA00004687"/>
    </source>
</evidence>
<dbReference type="AlphaFoldDB" id="A0A0R3WNY7"/>
<comment type="pathway">
    <text evidence="2">Glycolipid biosynthesis; glycosylphosphatidylinositol-anchor biosynthesis.</text>
</comment>
<dbReference type="PANTHER" id="PTHR22760:SF3">
    <property type="entry name" value="GPI MANNOSYLTRANSFERASE 4"/>
    <property type="match status" value="1"/>
</dbReference>
<keyword evidence="9 11" id="KW-0472">Membrane</keyword>
<evidence type="ECO:0000256" key="10">
    <source>
        <dbReference type="ARBA" id="ARBA00038466"/>
    </source>
</evidence>
<dbReference type="PANTHER" id="PTHR22760">
    <property type="entry name" value="GLYCOSYLTRANSFERASE"/>
    <property type="match status" value="1"/>
</dbReference>
<evidence type="ECO:0000256" key="4">
    <source>
        <dbReference type="ARBA" id="ARBA00022676"/>
    </source>
</evidence>
<evidence type="ECO:0000256" key="11">
    <source>
        <dbReference type="RuleBase" id="RU363075"/>
    </source>
</evidence>
<evidence type="ECO:0000313" key="14">
    <source>
        <dbReference type="WBParaSite" id="TTAC_0000247501-mRNA-1"/>
    </source>
</evidence>
<dbReference type="Proteomes" id="UP000274429">
    <property type="component" value="Unassembled WGS sequence"/>
</dbReference>
<gene>
    <name evidence="12" type="ORF">TTAC_LOCUS2462</name>
</gene>
<evidence type="ECO:0000313" key="13">
    <source>
        <dbReference type="Proteomes" id="UP000274429"/>
    </source>
</evidence>
<evidence type="ECO:0000256" key="1">
    <source>
        <dbReference type="ARBA" id="ARBA00004477"/>
    </source>
</evidence>
<evidence type="ECO:0000256" key="3">
    <source>
        <dbReference type="ARBA" id="ARBA00022502"/>
    </source>
</evidence>
<feature type="transmembrane region" description="Helical" evidence="11">
    <location>
        <begin position="373"/>
        <end position="392"/>
    </location>
</feature>
<keyword evidence="6 11" id="KW-0812">Transmembrane</keyword>
<keyword evidence="8 11" id="KW-1133">Transmembrane helix</keyword>